<keyword evidence="2" id="KW-0378">Hydrolase</keyword>
<protein>
    <submittedName>
        <fullName evidence="2">3'-5' exonuclease</fullName>
    </submittedName>
</protein>
<dbReference type="InterPro" id="IPR036397">
    <property type="entry name" value="RNaseH_sf"/>
</dbReference>
<dbReference type="SMART" id="SM00479">
    <property type="entry name" value="EXOIII"/>
    <property type="match status" value="1"/>
</dbReference>
<dbReference type="Gene3D" id="3.30.420.10">
    <property type="entry name" value="Ribonuclease H-like superfamily/Ribonuclease H"/>
    <property type="match status" value="1"/>
</dbReference>
<accession>A0ABY7TU49</accession>
<keyword evidence="3" id="KW-1185">Reference proteome</keyword>
<keyword evidence="2" id="KW-0614">Plasmid</keyword>
<sequence>MAALSPPEQAAALLDEHPDYRVLRALPRPECYPVAQPQGLVRTAVVIDVETMGLEADHPIIDLAMQRIAFDERGVIIRVGQPRQWFEDPGMPIPAEITRLTGITDADVAGRRIDADAATSLIASTTLAIAHNAAFDAPRVERRLPDVAGHAWACSCNEVPWPDLGFDGRKLGHLLMQQGLFHQGHRAAVDVWATINLLGRVMPDGETALAKLIRQAEQASVRIEATNAPYDAKDALKARGYRWHAEKRTWWTELPAVNEHAELDWLRDTCFCARPSVISVTWMQRHRG</sequence>
<dbReference type="InterPro" id="IPR012337">
    <property type="entry name" value="RNaseH-like_sf"/>
</dbReference>
<dbReference type="SUPFAM" id="SSF53098">
    <property type="entry name" value="Ribonuclease H-like"/>
    <property type="match status" value="1"/>
</dbReference>
<geneLocation type="plasmid" evidence="2 3">
    <name>unnamed1</name>
</geneLocation>
<dbReference type="EMBL" id="CP117412">
    <property type="protein sequence ID" value="WCT75704.1"/>
    <property type="molecule type" value="Genomic_DNA"/>
</dbReference>
<reference evidence="2 3" key="1">
    <citation type="submission" date="2023-02" db="EMBL/GenBank/DDBJ databases">
        <title>Genome sequence of Sphingomonas naphthae.</title>
        <authorList>
            <person name="Kim S."/>
            <person name="Heo J."/>
            <person name="Kwon S.-W."/>
        </authorList>
    </citation>
    <scope>NUCLEOTIDE SEQUENCE [LARGE SCALE GENOMIC DNA]</scope>
    <source>
        <strain evidence="2 3">KACC 18716</strain>
        <plasmid evidence="2 3">unnamed1</plasmid>
    </source>
</reference>
<organism evidence="2 3">
    <name type="scientific">Sphingomonas naphthae</name>
    <dbReference type="NCBI Taxonomy" id="1813468"/>
    <lineage>
        <taxon>Bacteria</taxon>
        <taxon>Pseudomonadati</taxon>
        <taxon>Pseudomonadota</taxon>
        <taxon>Alphaproteobacteria</taxon>
        <taxon>Sphingomonadales</taxon>
        <taxon>Sphingomonadaceae</taxon>
        <taxon>Sphingomonas</taxon>
    </lineage>
</organism>
<evidence type="ECO:0000313" key="2">
    <source>
        <dbReference type="EMBL" id="WCT75704.1"/>
    </source>
</evidence>
<dbReference type="GO" id="GO:0004527">
    <property type="term" value="F:exonuclease activity"/>
    <property type="evidence" value="ECO:0007669"/>
    <property type="project" value="UniProtKB-KW"/>
</dbReference>
<dbReference type="Pfam" id="PF00929">
    <property type="entry name" value="RNase_T"/>
    <property type="match status" value="1"/>
</dbReference>
<keyword evidence="2" id="KW-0269">Exonuclease</keyword>
<gene>
    <name evidence="2" type="ORF">PQ455_19390</name>
</gene>
<evidence type="ECO:0000259" key="1">
    <source>
        <dbReference type="SMART" id="SM00479"/>
    </source>
</evidence>
<dbReference type="CDD" id="cd06127">
    <property type="entry name" value="DEDDh"/>
    <property type="match status" value="1"/>
</dbReference>
<dbReference type="RefSeq" id="WP_273691878.1">
    <property type="nucleotide sequence ID" value="NZ_CP117412.1"/>
</dbReference>
<dbReference type="NCBIfam" id="NF006615">
    <property type="entry name" value="PRK09182.1"/>
    <property type="match status" value="1"/>
</dbReference>
<keyword evidence="2" id="KW-0540">Nuclease</keyword>
<evidence type="ECO:0000313" key="3">
    <source>
        <dbReference type="Proteomes" id="UP001220395"/>
    </source>
</evidence>
<feature type="domain" description="Exonuclease" evidence="1">
    <location>
        <begin position="43"/>
        <end position="207"/>
    </location>
</feature>
<dbReference type="InterPro" id="IPR013520">
    <property type="entry name" value="Ribonucl_H"/>
</dbReference>
<dbReference type="Proteomes" id="UP001220395">
    <property type="component" value="Plasmid unnamed1"/>
</dbReference>
<proteinExistence type="predicted"/>
<name>A0ABY7TU49_9SPHN</name>